<dbReference type="GO" id="GO:0005737">
    <property type="term" value="C:cytoplasm"/>
    <property type="evidence" value="ECO:0007669"/>
    <property type="project" value="UniProtKB-SubCell"/>
</dbReference>
<dbReference type="PANTHER" id="PTHR13832">
    <property type="entry name" value="PROTEIN PHOSPHATASE 2C"/>
    <property type="match status" value="1"/>
</dbReference>
<proteinExistence type="evidence at transcript level"/>
<evidence type="ECO:0000256" key="6">
    <source>
        <dbReference type="ARBA" id="ARBA00022490"/>
    </source>
</evidence>
<comment type="cofactor">
    <cofactor evidence="1">
        <name>Mn(2+)</name>
        <dbReference type="ChEBI" id="CHEBI:29035"/>
    </cofactor>
</comment>
<evidence type="ECO:0000256" key="15">
    <source>
        <dbReference type="ARBA" id="ARBA00047761"/>
    </source>
</evidence>
<evidence type="ECO:0000256" key="11">
    <source>
        <dbReference type="ARBA" id="ARBA00022842"/>
    </source>
</evidence>
<keyword evidence="6" id="KW-0963">Cytoplasm</keyword>
<keyword evidence="13" id="KW-0464">Manganese</keyword>
<evidence type="ECO:0000256" key="18">
    <source>
        <dbReference type="ARBA" id="ARBA00070214"/>
    </source>
</evidence>
<dbReference type="SUPFAM" id="SSF81606">
    <property type="entry name" value="PP2C-like"/>
    <property type="match status" value="1"/>
</dbReference>
<evidence type="ECO:0000259" key="24">
    <source>
        <dbReference type="PROSITE" id="PS51746"/>
    </source>
</evidence>
<evidence type="ECO:0000256" key="13">
    <source>
        <dbReference type="ARBA" id="ARBA00023211"/>
    </source>
</evidence>
<evidence type="ECO:0000256" key="16">
    <source>
        <dbReference type="ARBA" id="ARBA00048336"/>
    </source>
</evidence>
<dbReference type="FunFam" id="3.60.40.10:FF:000021">
    <property type="entry name" value="Protein phosphatase, Mg2+/Mn2+-dependent, 1E"/>
    <property type="match status" value="1"/>
</dbReference>
<evidence type="ECO:0000256" key="8">
    <source>
        <dbReference type="ARBA" id="ARBA00022723"/>
    </source>
</evidence>
<evidence type="ECO:0000256" key="21">
    <source>
        <dbReference type="ARBA" id="ARBA00078590"/>
    </source>
</evidence>
<keyword evidence="12 23" id="KW-0904">Protein phosphatase</keyword>
<keyword evidence="10 23" id="KW-0378">Hydrolase</keyword>
<comment type="catalytic activity">
    <reaction evidence="15">
        <text>O-phospho-L-seryl-[protein] + H2O = L-seryl-[protein] + phosphate</text>
        <dbReference type="Rhea" id="RHEA:20629"/>
        <dbReference type="Rhea" id="RHEA-COMP:9863"/>
        <dbReference type="Rhea" id="RHEA-COMP:11604"/>
        <dbReference type="ChEBI" id="CHEBI:15377"/>
        <dbReference type="ChEBI" id="CHEBI:29999"/>
        <dbReference type="ChEBI" id="CHEBI:43474"/>
        <dbReference type="ChEBI" id="CHEBI:83421"/>
        <dbReference type="EC" id="3.1.3.16"/>
    </reaction>
</comment>
<dbReference type="OrthoDB" id="10264738at2759"/>
<evidence type="ECO:0000256" key="14">
    <source>
        <dbReference type="ARBA" id="ARBA00023242"/>
    </source>
</evidence>
<dbReference type="InterPro" id="IPR000222">
    <property type="entry name" value="PP2C_BS"/>
</dbReference>
<dbReference type="PROSITE" id="PS01032">
    <property type="entry name" value="PPM_1"/>
    <property type="match status" value="1"/>
</dbReference>
<dbReference type="CDD" id="cd00143">
    <property type="entry name" value="PP2Cc"/>
    <property type="match status" value="1"/>
</dbReference>
<comment type="similarity">
    <text evidence="23">Belongs to the PP2C family.</text>
</comment>
<evidence type="ECO:0000256" key="7">
    <source>
        <dbReference type="ARBA" id="ARBA00022553"/>
    </source>
</evidence>
<evidence type="ECO:0000313" key="25">
    <source>
        <dbReference type="EMBL" id="CDG68390.1"/>
    </source>
</evidence>
<evidence type="ECO:0000256" key="17">
    <source>
        <dbReference type="ARBA" id="ARBA00063519"/>
    </source>
</evidence>
<comment type="cofactor">
    <cofactor evidence="2">
        <name>Mg(2+)</name>
        <dbReference type="ChEBI" id="CHEBI:18420"/>
    </cofactor>
</comment>
<dbReference type="GO" id="GO:0046872">
    <property type="term" value="F:metal ion binding"/>
    <property type="evidence" value="ECO:0007669"/>
    <property type="project" value="UniProtKB-KW"/>
</dbReference>
<evidence type="ECO:0000256" key="5">
    <source>
        <dbReference type="ARBA" id="ARBA00013081"/>
    </source>
</evidence>
<comment type="catalytic activity">
    <reaction evidence="16">
        <text>O-phospho-L-threonyl-[protein] + H2O = L-threonyl-[protein] + phosphate</text>
        <dbReference type="Rhea" id="RHEA:47004"/>
        <dbReference type="Rhea" id="RHEA-COMP:11060"/>
        <dbReference type="Rhea" id="RHEA-COMP:11605"/>
        <dbReference type="ChEBI" id="CHEBI:15377"/>
        <dbReference type="ChEBI" id="CHEBI:30013"/>
        <dbReference type="ChEBI" id="CHEBI:43474"/>
        <dbReference type="ChEBI" id="CHEBI:61977"/>
        <dbReference type="EC" id="3.1.3.16"/>
    </reaction>
</comment>
<dbReference type="EC" id="3.1.3.16" evidence="5"/>
<dbReference type="InterPro" id="IPR015655">
    <property type="entry name" value="PP2C"/>
</dbReference>
<evidence type="ECO:0000256" key="1">
    <source>
        <dbReference type="ARBA" id="ARBA00001936"/>
    </source>
</evidence>
<accession>T2M8X8</accession>
<dbReference type="GO" id="GO:0004722">
    <property type="term" value="F:protein serine/threonine phosphatase activity"/>
    <property type="evidence" value="ECO:0007669"/>
    <property type="project" value="UniProtKB-EC"/>
</dbReference>
<protein>
    <recommendedName>
        <fullName evidence="18">Protein phosphatase 1E</fullName>
        <ecNumber evidence="5">3.1.3.16</ecNumber>
    </recommendedName>
    <alternativeName>
        <fullName evidence="21">Ca(2+)/calmodulin-dependent protein kinase phosphatase N</fullName>
    </alternativeName>
    <alternativeName>
        <fullName evidence="19">CaMKP-nucleus</fullName>
    </alternativeName>
    <alternativeName>
        <fullName evidence="20">Partner of PIX 1</fullName>
    </alternativeName>
    <alternativeName>
        <fullName evidence="22">Partner of PIX-alpha</fullName>
    </alternativeName>
</protein>
<dbReference type="PROSITE" id="PS51746">
    <property type="entry name" value="PPM_2"/>
    <property type="match status" value="1"/>
</dbReference>
<dbReference type="InterPro" id="IPR036457">
    <property type="entry name" value="PPM-type-like_dom_sf"/>
</dbReference>
<keyword evidence="7" id="KW-0597">Phosphoprotein</keyword>
<evidence type="ECO:0000256" key="19">
    <source>
        <dbReference type="ARBA" id="ARBA00075580"/>
    </source>
</evidence>
<dbReference type="SMART" id="SM00332">
    <property type="entry name" value="PP2Cc"/>
    <property type="match status" value="1"/>
</dbReference>
<comment type="subcellular location">
    <subcellularLocation>
        <location evidence="4">Cytoplasm</location>
    </subcellularLocation>
    <subcellularLocation>
        <location evidence="3">Nucleus</location>
    </subcellularLocation>
</comment>
<dbReference type="Pfam" id="PF00481">
    <property type="entry name" value="PP2C"/>
    <property type="match status" value="1"/>
</dbReference>
<gene>
    <name evidence="25" type="primary">PPM1E</name>
</gene>
<sequence length="431" mass="48943">RSSSKTNKKLKKNVLQLIYIIKKINSFPLYKMSFVKLIDNEHNQSIKFIESLLSHEEEIRLKSFCFSLTKEELEGEIIDMLKRFLDEKCCPMFLSASLINLIKVRFLTEDLSGFALRQICEGDILEYDAAKLTSGLNEAVKNVLNEILLKRMQLYRHQHVRHYLISDFSIKNMRRNMEDRHIAFTDINTLFGLNEIDCSQSLFAVFDGHGGIDASNYAASHLLMKLKSSKFLLNNPSMALKEAVMQTDADFLSKCKREKLRCGSTAVVVLIQDQNLTVAWLGDSQVVLCKGGNAVQLMDPHKPDREDERQRIETLGGCVVYFNGWRVNGQLSVSRAIGDCDQKPFISSEPDVEEYELEGDEEFLILACDGLWDNVEPVEAVQLVNVCIKNGSRSSAAEQLVMLAKKNKSEDNITVLIVYLDVQEISSKIHS</sequence>
<comment type="subunit">
    <text evidence="17">Heterotrimer. Interacts with PAX1 and ARHGEF6 (or ARHGEF7).</text>
</comment>
<evidence type="ECO:0000256" key="9">
    <source>
        <dbReference type="ARBA" id="ARBA00022737"/>
    </source>
</evidence>
<evidence type="ECO:0000256" key="2">
    <source>
        <dbReference type="ARBA" id="ARBA00001946"/>
    </source>
</evidence>
<dbReference type="Gene3D" id="3.60.40.10">
    <property type="entry name" value="PPM-type phosphatase domain"/>
    <property type="match status" value="1"/>
</dbReference>
<evidence type="ECO:0000256" key="4">
    <source>
        <dbReference type="ARBA" id="ARBA00004496"/>
    </source>
</evidence>
<feature type="domain" description="PPM-type phosphatase" evidence="24">
    <location>
        <begin position="164"/>
        <end position="420"/>
    </location>
</feature>
<keyword evidence="11" id="KW-0460">Magnesium</keyword>
<evidence type="ECO:0000256" key="23">
    <source>
        <dbReference type="RuleBase" id="RU003465"/>
    </source>
</evidence>
<evidence type="ECO:0000256" key="22">
    <source>
        <dbReference type="ARBA" id="ARBA00079435"/>
    </source>
</evidence>
<feature type="non-terminal residue" evidence="25">
    <location>
        <position position="1"/>
    </location>
</feature>
<keyword evidence="8" id="KW-0479">Metal-binding</keyword>
<evidence type="ECO:0000256" key="12">
    <source>
        <dbReference type="ARBA" id="ARBA00022912"/>
    </source>
</evidence>
<dbReference type="SMART" id="SM00331">
    <property type="entry name" value="PP2C_SIG"/>
    <property type="match status" value="1"/>
</dbReference>
<evidence type="ECO:0000256" key="3">
    <source>
        <dbReference type="ARBA" id="ARBA00004123"/>
    </source>
</evidence>
<dbReference type="PANTHER" id="PTHR13832:SF818">
    <property type="entry name" value="SD03870P"/>
    <property type="match status" value="1"/>
</dbReference>
<reference evidence="25" key="1">
    <citation type="journal article" date="2013" name="Genome Biol. Evol.">
        <title>Punctuated emergences of genetic and phenotypic innovations in eumetazoan, bilaterian, euteleostome, and hominidae ancestors.</title>
        <authorList>
            <person name="Wenger Y."/>
            <person name="Galliot B."/>
        </authorList>
    </citation>
    <scope>NUCLEOTIDE SEQUENCE</scope>
    <source>
        <tissue evidence="25">Whole animals</tissue>
    </source>
</reference>
<keyword evidence="9" id="KW-0677">Repeat</keyword>
<organism evidence="25">
    <name type="scientific">Hydra vulgaris</name>
    <name type="common">Hydra</name>
    <name type="synonym">Hydra attenuata</name>
    <dbReference type="NCBI Taxonomy" id="6087"/>
    <lineage>
        <taxon>Eukaryota</taxon>
        <taxon>Metazoa</taxon>
        <taxon>Cnidaria</taxon>
        <taxon>Hydrozoa</taxon>
        <taxon>Hydroidolina</taxon>
        <taxon>Anthoathecata</taxon>
        <taxon>Aplanulata</taxon>
        <taxon>Hydridae</taxon>
        <taxon>Hydra</taxon>
    </lineage>
</organism>
<evidence type="ECO:0000256" key="20">
    <source>
        <dbReference type="ARBA" id="ARBA00075701"/>
    </source>
</evidence>
<dbReference type="EMBL" id="HAAD01002158">
    <property type="protein sequence ID" value="CDG68390.1"/>
    <property type="molecule type" value="mRNA"/>
</dbReference>
<dbReference type="AlphaFoldDB" id="T2M8X8"/>
<evidence type="ECO:0000256" key="10">
    <source>
        <dbReference type="ARBA" id="ARBA00022801"/>
    </source>
</evidence>
<keyword evidence="14" id="KW-0539">Nucleus</keyword>
<name>T2M8X8_HYDVU</name>
<dbReference type="GO" id="GO:0005634">
    <property type="term" value="C:nucleus"/>
    <property type="evidence" value="ECO:0007669"/>
    <property type="project" value="UniProtKB-SubCell"/>
</dbReference>
<dbReference type="InterPro" id="IPR001932">
    <property type="entry name" value="PPM-type_phosphatase-like_dom"/>
</dbReference>